<dbReference type="EMBL" id="MFGW01000002">
    <property type="protein sequence ID" value="OGF68305.1"/>
    <property type="molecule type" value="Genomic_DNA"/>
</dbReference>
<dbReference type="InterPro" id="IPR029060">
    <property type="entry name" value="PIN-like_dom_sf"/>
</dbReference>
<name>A0A1F5VY92_9BACT</name>
<comment type="caution">
    <text evidence="1">The sequence shown here is derived from an EMBL/GenBank/DDBJ whole genome shotgun (WGS) entry which is preliminary data.</text>
</comment>
<reference evidence="1 2" key="1">
    <citation type="journal article" date="2016" name="Nat. Commun.">
        <title>Thousands of microbial genomes shed light on interconnected biogeochemical processes in an aquifer system.</title>
        <authorList>
            <person name="Anantharaman K."/>
            <person name="Brown C.T."/>
            <person name="Hug L.A."/>
            <person name="Sharon I."/>
            <person name="Castelle C.J."/>
            <person name="Probst A.J."/>
            <person name="Thomas B.C."/>
            <person name="Singh A."/>
            <person name="Wilkins M.J."/>
            <person name="Karaoz U."/>
            <person name="Brodie E.L."/>
            <person name="Williams K.H."/>
            <person name="Hubbard S.S."/>
            <person name="Banfield J.F."/>
        </authorList>
    </citation>
    <scope>NUCLEOTIDE SEQUENCE [LARGE SCALE GENOMIC DNA]</scope>
</reference>
<proteinExistence type="predicted"/>
<evidence type="ECO:0008006" key="3">
    <source>
        <dbReference type="Google" id="ProtNLM"/>
    </source>
</evidence>
<evidence type="ECO:0000313" key="1">
    <source>
        <dbReference type="EMBL" id="OGF68305.1"/>
    </source>
</evidence>
<organism evidence="1 2">
    <name type="scientific">Candidatus Fischerbacteria bacterium RBG_13_37_8</name>
    <dbReference type="NCBI Taxonomy" id="1817863"/>
    <lineage>
        <taxon>Bacteria</taxon>
        <taxon>Candidatus Fischeribacteriota</taxon>
    </lineage>
</organism>
<dbReference type="SUPFAM" id="SSF88723">
    <property type="entry name" value="PIN domain-like"/>
    <property type="match status" value="1"/>
</dbReference>
<dbReference type="Proteomes" id="UP000178943">
    <property type="component" value="Unassembled WGS sequence"/>
</dbReference>
<gene>
    <name evidence="1" type="ORF">A2Y62_11420</name>
</gene>
<sequence length="129" mass="14896">MNNIFQNINKIVIDTGPLFTVLALNFLEQAPPHYTAKYQWYDEALGFEKRFKGIDKKNFDEHLIKLINDIVDNGMHVDHLYILGPADTSLIMIAAKEKCPVWTHDRILNKYSMSMKVPSFLLQDEVATL</sequence>
<dbReference type="AlphaFoldDB" id="A0A1F5VY92"/>
<accession>A0A1F5VY92</accession>
<evidence type="ECO:0000313" key="2">
    <source>
        <dbReference type="Proteomes" id="UP000178943"/>
    </source>
</evidence>
<protein>
    <recommendedName>
        <fullName evidence="3">PIN domain-containing protein</fullName>
    </recommendedName>
</protein>